<dbReference type="EMBL" id="PVBQ01000003">
    <property type="protein sequence ID" value="PRD48672.1"/>
    <property type="molecule type" value="Genomic_DNA"/>
</dbReference>
<protein>
    <recommendedName>
        <fullName evidence="3">Glyoxalase-like domain-containing protein</fullName>
    </recommendedName>
</protein>
<evidence type="ECO:0000313" key="1">
    <source>
        <dbReference type="EMBL" id="PRD48672.1"/>
    </source>
</evidence>
<evidence type="ECO:0000313" key="2">
    <source>
        <dbReference type="Proteomes" id="UP000239711"/>
    </source>
</evidence>
<dbReference type="InterPro" id="IPR029068">
    <property type="entry name" value="Glyas_Bleomycin-R_OHBP_Dase"/>
</dbReference>
<gene>
    <name evidence="1" type="ORF">C5745_05620</name>
</gene>
<reference evidence="1 2" key="1">
    <citation type="submission" date="2018-02" db="EMBL/GenBank/DDBJ databases">
        <title>The draft genome of Sphingobacterium sp. 5JN-11.</title>
        <authorList>
            <person name="Liu L."/>
            <person name="Li L."/>
            <person name="Liang L."/>
            <person name="Zhang X."/>
            <person name="Wang T."/>
        </authorList>
    </citation>
    <scope>NUCLEOTIDE SEQUENCE [LARGE SCALE GENOMIC DNA]</scope>
    <source>
        <strain evidence="1 2">5JN-11</strain>
    </source>
</reference>
<dbReference type="OrthoDB" id="2871523at2"/>
<proteinExistence type="predicted"/>
<dbReference type="AlphaFoldDB" id="A0A2S9J7C7"/>
<name>A0A2S9J7C7_9SPHI</name>
<accession>A0A2S9J7C7</accession>
<dbReference type="Proteomes" id="UP000239711">
    <property type="component" value="Unassembled WGS sequence"/>
</dbReference>
<dbReference type="RefSeq" id="WP_105715992.1">
    <property type="nucleotide sequence ID" value="NZ_PVBQ01000003.1"/>
</dbReference>
<comment type="caution">
    <text evidence="1">The sequence shown here is derived from an EMBL/GenBank/DDBJ whole genome shotgun (WGS) entry which is preliminary data.</text>
</comment>
<organism evidence="1 2">
    <name type="scientific">Sphingobacterium haloxyli</name>
    <dbReference type="NCBI Taxonomy" id="2100533"/>
    <lineage>
        <taxon>Bacteria</taxon>
        <taxon>Pseudomonadati</taxon>
        <taxon>Bacteroidota</taxon>
        <taxon>Sphingobacteriia</taxon>
        <taxon>Sphingobacteriales</taxon>
        <taxon>Sphingobacteriaceae</taxon>
        <taxon>Sphingobacterium</taxon>
    </lineage>
</organism>
<dbReference type="SUPFAM" id="SSF54593">
    <property type="entry name" value="Glyoxalase/Bleomycin resistance protein/Dihydroxybiphenyl dioxygenase"/>
    <property type="match status" value="1"/>
</dbReference>
<keyword evidence="2" id="KW-1185">Reference proteome</keyword>
<dbReference type="Gene3D" id="3.10.180.10">
    <property type="entry name" value="2,3-Dihydroxybiphenyl 1,2-Dioxygenase, domain 1"/>
    <property type="match status" value="1"/>
</dbReference>
<sequence>MEIRFKGGVKIVMKIPAEKYDETVAFYRDVLLFDVQELPITHPTVLATHRLAFGQNILQLDCVKGLTDSRIWLEVCTEDVESATNYLRVNDVTIRDEEEDIDPSMHWIEDPAGNIFLLKKMN</sequence>
<evidence type="ECO:0008006" key="3">
    <source>
        <dbReference type="Google" id="ProtNLM"/>
    </source>
</evidence>